<dbReference type="EMBL" id="PYNF01000003">
    <property type="protein sequence ID" value="PSV00689.1"/>
    <property type="molecule type" value="Genomic_DNA"/>
</dbReference>
<accession>A0A2T3KLY7</accession>
<organism evidence="1 2">
    <name type="scientific">Photobacterium kishitanii</name>
    <dbReference type="NCBI Taxonomy" id="318456"/>
    <lineage>
        <taxon>Bacteria</taxon>
        <taxon>Pseudomonadati</taxon>
        <taxon>Pseudomonadota</taxon>
        <taxon>Gammaproteobacteria</taxon>
        <taxon>Vibrionales</taxon>
        <taxon>Vibrionaceae</taxon>
        <taxon>Photobacterium</taxon>
    </lineage>
</organism>
<evidence type="ECO:0000313" key="1">
    <source>
        <dbReference type="EMBL" id="PSV00689.1"/>
    </source>
</evidence>
<protein>
    <submittedName>
        <fullName evidence="1">Uncharacterized protein</fullName>
    </submittedName>
</protein>
<name>A0A2T3KLY7_9GAMM</name>
<sequence>MIPKNEFDRCVDNACKFKTVGAWKSSKSNEFYLAEKNGWIRAICSTYLEWTISDCIEEGCLFNTNKKWMRNSRASWLQALNSGWLGIVELERCRRDAKLYRTKKAWLKGNPDIYELATAKGVSDLCIEPDADQSQSGGVTFEACSRDSIKYIRVSDWEKYSPTMYDLAVAKGWWGSCITHMRDDRPWTLERCKSEAKIFKSKSAWKREKNRSYVEAERNGWLHECIRCQRLSK</sequence>
<comment type="caution">
    <text evidence="1">The sequence shown here is derived from an EMBL/GenBank/DDBJ whole genome shotgun (WGS) entry which is preliminary data.</text>
</comment>
<evidence type="ECO:0000313" key="2">
    <source>
        <dbReference type="Proteomes" id="UP000241426"/>
    </source>
</evidence>
<gene>
    <name evidence="1" type="ORF">C9J27_05990</name>
</gene>
<dbReference type="AlphaFoldDB" id="A0A2T3KLY7"/>
<dbReference type="Proteomes" id="UP000241426">
    <property type="component" value="Unassembled WGS sequence"/>
</dbReference>
<reference evidence="1 2" key="1">
    <citation type="submission" date="2018-01" db="EMBL/GenBank/DDBJ databases">
        <title>Whole genome sequencing of Histamine producing bacteria.</title>
        <authorList>
            <person name="Butler K."/>
        </authorList>
    </citation>
    <scope>NUCLEOTIDE SEQUENCE [LARGE SCALE GENOMIC DNA]</scope>
    <source>
        <strain evidence="1 2">FS-7.2</strain>
    </source>
</reference>
<proteinExistence type="predicted"/>